<feature type="transmembrane region" description="Helical" evidence="1">
    <location>
        <begin position="54"/>
        <end position="74"/>
    </location>
</feature>
<keyword evidence="1" id="KW-0472">Membrane</keyword>
<dbReference type="Proteomes" id="UP000549052">
    <property type="component" value="Unassembled WGS sequence"/>
</dbReference>
<evidence type="ECO:0000313" key="3">
    <source>
        <dbReference type="Proteomes" id="UP000549052"/>
    </source>
</evidence>
<organism evidence="2 3">
    <name type="scientific">Phyllobacterium myrsinacearum</name>
    <dbReference type="NCBI Taxonomy" id="28101"/>
    <lineage>
        <taxon>Bacteria</taxon>
        <taxon>Pseudomonadati</taxon>
        <taxon>Pseudomonadota</taxon>
        <taxon>Alphaproteobacteria</taxon>
        <taxon>Hyphomicrobiales</taxon>
        <taxon>Phyllobacteriaceae</taxon>
        <taxon>Phyllobacterium</taxon>
    </lineage>
</organism>
<dbReference type="AlphaFoldDB" id="A0A839ENP4"/>
<proteinExistence type="predicted"/>
<reference evidence="2 3" key="1">
    <citation type="submission" date="2020-07" db="EMBL/GenBank/DDBJ databases">
        <title>Genomic Encyclopedia of Type Strains, Phase IV (KMG-V): Genome sequencing to study the core and pangenomes of soil and plant-associated prokaryotes.</title>
        <authorList>
            <person name="Whitman W."/>
        </authorList>
    </citation>
    <scope>NUCLEOTIDE SEQUENCE [LARGE SCALE GENOMIC DNA]</scope>
    <source>
        <strain evidence="2 3">AN3</strain>
    </source>
</reference>
<gene>
    <name evidence="2" type="ORF">FHW16_002744</name>
</gene>
<evidence type="ECO:0000313" key="2">
    <source>
        <dbReference type="EMBL" id="MBA8879026.1"/>
    </source>
</evidence>
<keyword evidence="3" id="KW-1185">Reference proteome</keyword>
<sequence length="75" mass="8367">MSLMMVGFAIAAIASWKGKRPLSWFFFGIIFFVLALPVALFAHREGDNRRVMTSCLIAMAFLCLSLSVLIEIGLR</sequence>
<comment type="caution">
    <text evidence="2">The sequence shown here is derived from an EMBL/GenBank/DDBJ whole genome shotgun (WGS) entry which is preliminary data.</text>
</comment>
<protein>
    <submittedName>
        <fullName evidence="2">Uncharacterized protein</fullName>
    </submittedName>
</protein>
<name>A0A839ENP4_9HYPH</name>
<feature type="transmembrane region" description="Helical" evidence="1">
    <location>
        <begin position="24"/>
        <end position="42"/>
    </location>
</feature>
<accession>A0A839ENP4</accession>
<dbReference type="EMBL" id="JACGXN010000003">
    <property type="protein sequence ID" value="MBA8879026.1"/>
    <property type="molecule type" value="Genomic_DNA"/>
</dbReference>
<keyword evidence="1" id="KW-0812">Transmembrane</keyword>
<evidence type="ECO:0000256" key="1">
    <source>
        <dbReference type="SAM" id="Phobius"/>
    </source>
</evidence>
<keyword evidence="1" id="KW-1133">Transmembrane helix</keyword>